<gene>
    <name evidence="2" type="ORF">Vbra_19537</name>
</gene>
<name>A0A0G4H3T3_VITBC</name>
<dbReference type="Proteomes" id="UP000041254">
    <property type="component" value="Unassembled WGS sequence"/>
</dbReference>
<feature type="compositionally biased region" description="Gly residues" evidence="1">
    <location>
        <begin position="28"/>
        <end position="41"/>
    </location>
</feature>
<dbReference type="AlphaFoldDB" id="A0A0G4H3T3"/>
<protein>
    <submittedName>
        <fullName evidence="2">Uncharacterized protein</fullName>
    </submittedName>
</protein>
<sequence>MTTTDGTGLSAAANGSQQQQQQQQLPMGAGGGGGGGGGGVGDRSSDSLLDNAGERGSVDEGNLLLAASGWAMSVVRAKPRWAGEGRFGRIPSITDGSGDVCGVGWRRSRFDDRLAHTHTHALPLVADQHCTSLYGQAVHVVCFCLTHWPLVGAGAFAAERPDTDIGISASGGM</sequence>
<dbReference type="EMBL" id="CDMY01000973">
    <property type="protein sequence ID" value="CEM38182.1"/>
    <property type="molecule type" value="Genomic_DNA"/>
</dbReference>
<proteinExistence type="predicted"/>
<accession>A0A0G4H3T3</accession>
<keyword evidence="3" id="KW-1185">Reference proteome</keyword>
<dbReference type="VEuPathDB" id="CryptoDB:Vbra_19537"/>
<dbReference type="InParanoid" id="A0A0G4H3T3"/>
<feature type="region of interest" description="Disordered" evidence="1">
    <location>
        <begin position="1"/>
        <end position="54"/>
    </location>
</feature>
<evidence type="ECO:0000313" key="3">
    <source>
        <dbReference type="Proteomes" id="UP000041254"/>
    </source>
</evidence>
<reference evidence="2 3" key="1">
    <citation type="submission" date="2014-11" db="EMBL/GenBank/DDBJ databases">
        <authorList>
            <person name="Zhu J."/>
            <person name="Qi W."/>
            <person name="Song R."/>
        </authorList>
    </citation>
    <scope>NUCLEOTIDE SEQUENCE [LARGE SCALE GENOMIC DNA]</scope>
</reference>
<organism evidence="2 3">
    <name type="scientific">Vitrella brassicaformis (strain CCMP3155)</name>
    <dbReference type="NCBI Taxonomy" id="1169540"/>
    <lineage>
        <taxon>Eukaryota</taxon>
        <taxon>Sar</taxon>
        <taxon>Alveolata</taxon>
        <taxon>Colpodellida</taxon>
        <taxon>Vitrellaceae</taxon>
        <taxon>Vitrella</taxon>
    </lineage>
</organism>
<feature type="compositionally biased region" description="Low complexity" evidence="1">
    <location>
        <begin position="15"/>
        <end position="27"/>
    </location>
</feature>
<evidence type="ECO:0000256" key="1">
    <source>
        <dbReference type="SAM" id="MobiDB-lite"/>
    </source>
</evidence>
<evidence type="ECO:0000313" key="2">
    <source>
        <dbReference type="EMBL" id="CEM38182.1"/>
    </source>
</evidence>